<dbReference type="Gene3D" id="1.10.340.70">
    <property type="match status" value="1"/>
</dbReference>
<evidence type="ECO:0000313" key="3">
    <source>
        <dbReference type="EMBL" id="EAT40771.1"/>
    </source>
</evidence>
<sequence>MGDVLMRGDRPIIPKKLQQNVLLCAHEGHPGMSAMKRRLRQKVWWPKIDEEVEKLQRLHGSINNRASRAYVAVENANKSVVGCGNRFSWASAKWS</sequence>
<reference evidence="3" key="3">
    <citation type="submission" date="2012-09" db="EMBL/GenBank/DDBJ databases">
        <authorList>
            <consortium name="VectorBase"/>
        </authorList>
    </citation>
    <scope>NUCLEOTIDE SEQUENCE</scope>
    <source>
        <strain evidence="3">Liverpool</strain>
    </source>
</reference>
<dbReference type="EC" id="2.7.7.49" evidence="1"/>
<dbReference type="EMBL" id="CH477446">
    <property type="protein sequence ID" value="EAT40771.1"/>
    <property type="molecule type" value="Genomic_DNA"/>
</dbReference>
<dbReference type="GO" id="GO:0003964">
    <property type="term" value="F:RNA-directed DNA polymerase activity"/>
    <property type="evidence" value="ECO:0007669"/>
    <property type="project" value="UniProtKB-EC"/>
</dbReference>
<evidence type="ECO:0000256" key="1">
    <source>
        <dbReference type="ARBA" id="ARBA00012493"/>
    </source>
</evidence>
<accession>Q171T7</accession>
<dbReference type="Pfam" id="PF17921">
    <property type="entry name" value="Integrase_H2C2"/>
    <property type="match status" value="1"/>
</dbReference>
<evidence type="ECO:0000259" key="2">
    <source>
        <dbReference type="Pfam" id="PF17921"/>
    </source>
</evidence>
<dbReference type="InterPro" id="IPR050951">
    <property type="entry name" value="Retrovirus_Pol_polyprotein"/>
</dbReference>
<dbReference type="HOGENOM" id="CLU_2374430_0_0_1"/>
<organism evidence="3 4">
    <name type="scientific">Aedes aegypti</name>
    <name type="common">Yellowfever mosquito</name>
    <name type="synonym">Culex aegypti</name>
    <dbReference type="NCBI Taxonomy" id="7159"/>
    <lineage>
        <taxon>Eukaryota</taxon>
        <taxon>Metazoa</taxon>
        <taxon>Ecdysozoa</taxon>
        <taxon>Arthropoda</taxon>
        <taxon>Hexapoda</taxon>
        <taxon>Insecta</taxon>
        <taxon>Pterygota</taxon>
        <taxon>Neoptera</taxon>
        <taxon>Endopterygota</taxon>
        <taxon>Diptera</taxon>
        <taxon>Nematocera</taxon>
        <taxon>Culicoidea</taxon>
        <taxon>Culicidae</taxon>
        <taxon>Culicinae</taxon>
        <taxon>Aedini</taxon>
        <taxon>Aedes</taxon>
        <taxon>Stegomyia</taxon>
    </lineage>
</organism>
<reference evidence="3" key="2">
    <citation type="journal article" date="2007" name="Science">
        <title>Genome sequence of Aedes aegypti, a major arbovirus vector.</title>
        <authorList>
            <person name="Nene V."/>
            <person name="Wortman J.R."/>
            <person name="Lawson D."/>
            <person name="Haas B."/>
            <person name="Kodira C."/>
            <person name="Tu Z.J."/>
            <person name="Loftus B."/>
            <person name="Xi Z."/>
            <person name="Megy K."/>
            <person name="Grabherr M."/>
            <person name="Ren Q."/>
            <person name="Zdobnov E.M."/>
            <person name="Lobo N.F."/>
            <person name="Campbell K.S."/>
            <person name="Brown S.E."/>
            <person name="Bonaldo M.F."/>
            <person name="Zhu J."/>
            <person name="Sinkins S.P."/>
            <person name="Hogenkamp D.G."/>
            <person name="Amedeo P."/>
            <person name="Arensburger P."/>
            <person name="Atkinson P.W."/>
            <person name="Bidwell S."/>
            <person name="Biedler J."/>
            <person name="Birney E."/>
            <person name="Bruggner R.V."/>
            <person name="Costas J."/>
            <person name="Coy M.R."/>
            <person name="Crabtree J."/>
            <person name="Crawford M."/>
            <person name="Debruyn B."/>
            <person name="Decaprio D."/>
            <person name="Eiglmeier K."/>
            <person name="Eisenstadt E."/>
            <person name="El-Dorry H."/>
            <person name="Gelbart W.M."/>
            <person name="Gomes S.L."/>
            <person name="Hammond M."/>
            <person name="Hannick L.I."/>
            <person name="Hogan J.R."/>
            <person name="Holmes M.H."/>
            <person name="Jaffe D."/>
            <person name="Johnston J.S."/>
            <person name="Kennedy R.C."/>
            <person name="Koo H."/>
            <person name="Kravitz S."/>
            <person name="Kriventseva E.V."/>
            <person name="Kulp D."/>
            <person name="Labutti K."/>
            <person name="Lee E."/>
            <person name="Li S."/>
            <person name="Lovin D.D."/>
            <person name="Mao C."/>
            <person name="Mauceli E."/>
            <person name="Menck C.F."/>
            <person name="Miller J.R."/>
            <person name="Montgomery P."/>
            <person name="Mori A."/>
            <person name="Nascimento A.L."/>
            <person name="Naveira H.F."/>
            <person name="Nusbaum C."/>
            <person name="O'leary S."/>
            <person name="Orvis J."/>
            <person name="Pertea M."/>
            <person name="Quesneville H."/>
            <person name="Reidenbach K.R."/>
            <person name="Rogers Y.H."/>
            <person name="Roth C.W."/>
            <person name="Schneider J.R."/>
            <person name="Schatz M."/>
            <person name="Shumway M."/>
            <person name="Stanke M."/>
            <person name="Stinson E.O."/>
            <person name="Tubio J.M."/>
            <person name="Vanzee J.P."/>
            <person name="Verjovski-Almeida S."/>
            <person name="Werner D."/>
            <person name="White O."/>
            <person name="Wyder S."/>
            <person name="Zeng Q."/>
            <person name="Zhao Q."/>
            <person name="Zhao Y."/>
            <person name="Hill C.A."/>
            <person name="Raikhel A.S."/>
            <person name="Soares M.B."/>
            <person name="Knudson D.L."/>
            <person name="Lee N.H."/>
            <person name="Galagan J."/>
            <person name="Salzberg S.L."/>
            <person name="Paulsen I.T."/>
            <person name="Dimopoulos G."/>
            <person name="Collins F.H."/>
            <person name="Birren B."/>
            <person name="Fraser-Liggett C.M."/>
            <person name="Severson D.W."/>
        </authorList>
    </citation>
    <scope>NUCLEOTIDE SEQUENCE [LARGE SCALE GENOMIC DNA]</scope>
    <source>
        <strain evidence="3">Liverpool</strain>
    </source>
</reference>
<dbReference type="AlphaFoldDB" id="Q171T7"/>
<dbReference type="PaxDb" id="7159-AAEL007524-PA"/>
<dbReference type="PANTHER" id="PTHR37984:SF15">
    <property type="entry name" value="INTEGRASE CATALYTIC DOMAIN-CONTAINING PROTEIN"/>
    <property type="match status" value="1"/>
</dbReference>
<gene>
    <name evidence="3" type="ORF">AaeL_AAEL007524</name>
</gene>
<reference evidence="3" key="1">
    <citation type="submission" date="2005-10" db="EMBL/GenBank/DDBJ databases">
        <authorList>
            <person name="Loftus B.J."/>
            <person name="Nene V.M."/>
            <person name="Hannick L.I."/>
            <person name="Bidwell S."/>
            <person name="Haas B."/>
            <person name="Amedeo P."/>
            <person name="Orvis J."/>
            <person name="Wortman J.R."/>
            <person name="White O.R."/>
            <person name="Salzberg S."/>
            <person name="Shumway M."/>
            <person name="Koo H."/>
            <person name="Zhao Y."/>
            <person name="Holmes M."/>
            <person name="Miller J."/>
            <person name="Schatz M."/>
            <person name="Pop M."/>
            <person name="Pai G."/>
            <person name="Utterback T."/>
            <person name="Rogers Y.-H."/>
            <person name="Kravitz S."/>
            <person name="Fraser C.M."/>
        </authorList>
    </citation>
    <scope>NUCLEOTIDE SEQUENCE</scope>
    <source>
        <strain evidence="3">Liverpool</strain>
    </source>
</reference>
<dbReference type="PANTHER" id="PTHR37984">
    <property type="entry name" value="PROTEIN CBG26694"/>
    <property type="match status" value="1"/>
</dbReference>
<feature type="domain" description="Integrase zinc-binding" evidence="2">
    <location>
        <begin position="13"/>
        <end position="54"/>
    </location>
</feature>
<dbReference type="Proteomes" id="UP000682892">
    <property type="component" value="Unassembled WGS sequence"/>
</dbReference>
<dbReference type="InterPro" id="IPR041588">
    <property type="entry name" value="Integrase_H2C2"/>
</dbReference>
<evidence type="ECO:0000313" key="4">
    <source>
        <dbReference type="Proteomes" id="UP000682892"/>
    </source>
</evidence>
<proteinExistence type="predicted"/>
<name>Q171T7_AEDAE</name>
<dbReference type="STRING" id="7159.Q171T7"/>
<protein>
    <recommendedName>
        <fullName evidence="1">RNA-directed DNA polymerase</fullName>
        <ecNumber evidence="1">2.7.7.49</ecNumber>
    </recommendedName>
</protein>